<feature type="compositionally biased region" description="Basic and acidic residues" evidence="1">
    <location>
        <begin position="206"/>
        <end position="217"/>
    </location>
</feature>
<feature type="compositionally biased region" description="Polar residues" evidence="1">
    <location>
        <begin position="172"/>
        <end position="200"/>
    </location>
</feature>
<dbReference type="Proteomes" id="UP000193411">
    <property type="component" value="Unassembled WGS sequence"/>
</dbReference>
<accession>A0A1Y2HFY6</accession>
<keyword evidence="3" id="KW-1185">Reference proteome</keyword>
<feature type="region of interest" description="Disordered" evidence="1">
    <location>
        <begin position="248"/>
        <end position="284"/>
    </location>
</feature>
<organism evidence="2 3">
    <name type="scientific">Catenaria anguillulae PL171</name>
    <dbReference type="NCBI Taxonomy" id="765915"/>
    <lineage>
        <taxon>Eukaryota</taxon>
        <taxon>Fungi</taxon>
        <taxon>Fungi incertae sedis</taxon>
        <taxon>Blastocladiomycota</taxon>
        <taxon>Blastocladiomycetes</taxon>
        <taxon>Blastocladiales</taxon>
        <taxon>Catenariaceae</taxon>
        <taxon>Catenaria</taxon>
    </lineage>
</organism>
<feature type="compositionally biased region" description="Low complexity" evidence="1">
    <location>
        <begin position="220"/>
        <end position="233"/>
    </location>
</feature>
<protein>
    <submittedName>
        <fullName evidence="2">Uncharacterized protein</fullName>
    </submittedName>
</protein>
<evidence type="ECO:0000256" key="1">
    <source>
        <dbReference type="SAM" id="MobiDB-lite"/>
    </source>
</evidence>
<comment type="caution">
    <text evidence="2">The sequence shown here is derived from an EMBL/GenBank/DDBJ whole genome shotgun (WGS) entry which is preliminary data.</text>
</comment>
<feature type="compositionally biased region" description="Polar residues" evidence="1">
    <location>
        <begin position="273"/>
        <end position="284"/>
    </location>
</feature>
<name>A0A1Y2HFY6_9FUNG</name>
<proteinExistence type="predicted"/>
<reference evidence="2 3" key="1">
    <citation type="submission" date="2016-07" db="EMBL/GenBank/DDBJ databases">
        <title>Pervasive Adenine N6-methylation of Active Genes in Fungi.</title>
        <authorList>
            <consortium name="DOE Joint Genome Institute"/>
            <person name="Mondo S.J."/>
            <person name="Dannebaum R.O."/>
            <person name="Kuo R.C."/>
            <person name="Labutti K."/>
            <person name="Haridas S."/>
            <person name="Kuo A."/>
            <person name="Salamov A."/>
            <person name="Ahrendt S.R."/>
            <person name="Lipzen A."/>
            <person name="Sullivan W."/>
            <person name="Andreopoulos W.B."/>
            <person name="Clum A."/>
            <person name="Lindquist E."/>
            <person name="Daum C."/>
            <person name="Ramamoorthy G.K."/>
            <person name="Gryganskyi A."/>
            <person name="Culley D."/>
            <person name="Magnuson J.K."/>
            <person name="James T.Y."/>
            <person name="O'Malley M.A."/>
            <person name="Stajich J.E."/>
            <person name="Spatafora J.W."/>
            <person name="Visel A."/>
            <person name="Grigoriev I.V."/>
        </authorList>
    </citation>
    <scope>NUCLEOTIDE SEQUENCE [LARGE SCALE GENOMIC DNA]</scope>
    <source>
        <strain evidence="2 3">PL171</strain>
    </source>
</reference>
<feature type="region of interest" description="Disordered" evidence="1">
    <location>
        <begin position="170"/>
        <end position="233"/>
    </location>
</feature>
<evidence type="ECO:0000313" key="2">
    <source>
        <dbReference type="EMBL" id="ORZ33497.1"/>
    </source>
</evidence>
<evidence type="ECO:0000313" key="3">
    <source>
        <dbReference type="Proteomes" id="UP000193411"/>
    </source>
</evidence>
<dbReference type="AlphaFoldDB" id="A0A1Y2HFY6"/>
<gene>
    <name evidence="2" type="ORF">BCR44DRAFT_31525</name>
</gene>
<dbReference type="EMBL" id="MCFL01000035">
    <property type="protein sequence ID" value="ORZ33497.1"/>
    <property type="molecule type" value="Genomic_DNA"/>
</dbReference>
<sequence length="464" mass="49389">MTQLAPSTTTSDTNEPPVFHLSSLFRFLREFINTKAVYNTLVASDKHGPESAQRVVDSLVASIELSTFDIPVTGPGPTLRDFIGTPGATVLAAATIGTVNLLVSSREIVGGATLDDCVAAIFDFALGVGKLMGVDDGQEYEQLQAGNLDSLLEFMDKLIDGSLSVDYAKDSGNGNKSKGTANATNGGQGENESQTVAVQSQEEEQEHSPRPAQDHGVDLATGEQQPEQAQTATAVTTVVAQENELAAVQAPEEQEEDQQAQGDVDPTQEQEHASQQAEPVASNSNAQVVGVGTTTATSQQPLASLVVQASAAAAVPETMPVVPVAVPVAVVPPVILASAPTPLPLTGNQLAGLDTVATQFEVALAKAFHKNRNLRAACYWCPTTEQVFFSLTRLIALMCPQKGKPLRCAKYHYKEHGRVNGVSRPGWAVWWNVDILVTVEVFRTICLYKTQRRIEDLPYAASQA</sequence>